<dbReference type="KEGG" id="lpy:FIV34_03565"/>
<keyword evidence="4" id="KW-1185">Reference proteome</keyword>
<dbReference type="Pfam" id="PF10882">
    <property type="entry name" value="bPH_5"/>
    <property type="match status" value="1"/>
</dbReference>
<keyword evidence="1" id="KW-0472">Membrane</keyword>
<evidence type="ECO:0000313" key="3">
    <source>
        <dbReference type="EMBL" id="QDE38342.1"/>
    </source>
</evidence>
<keyword evidence="1" id="KW-0812">Transmembrane</keyword>
<dbReference type="InterPro" id="IPR027783">
    <property type="entry name" value="Bacterial_PH-related"/>
</dbReference>
<sequence length="165" mass="17569">MKTFATTMSNTVRWIGITTVVLVIMAIAVVMSRDAPATLGVPLAGILTLALALSYALSPLRYEMGGGRLVIRRQVGRTTVELRGAIIHADTDAFNGLVRVFGNGGFFAFDGLFYSRRLGMVKVASRHRDHGVLIQPPSGRKILVSPDDPEAFIAAAVGEGALLSS</sequence>
<accession>A0A4Y5YZE2</accession>
<evidence type="ECO:0000259" key="2">
    <source>
        <dbReference type="Pfam" id="PF10882"/>
    </source>
</evidence>
<dbReference type="EMBL" id="CP041046">
    <property type="protein sequence ID" value="QDE38342.1"/>
    <property type="molecule type" value="Genomic_DNA"/>
</dbReference>
<reference evidence="3 4" key="1">
    <citation type="submission" date="2019-06" db="EMBL/GenBank/DDBJ databases">
        <title>A complete genome sequence for Luteibacter pinisoli MAH-14.</title>
        <authorList>
            <person name="Baltrus D.A."/>
        </authorList>
    </citation>
    <scope>NUCLEOTIDE SEQUENCE [LARGE SCALE GENOMIC DNA]</scope>
    <source>
        <strain evidence="3 4">MAH-14</strain>
    </source>
</reference>
<feature type="domain" description="Bacterial Pleckstrin homology" evidence="2">
    <location>
        <begin position="61"/>
        <end position="155"/>
    </location>
</feature>
<dbReference type="OrthoDB" id="574096at2"/>
<organism evidence="3 4">
    <name type="scientific">Luteibacter pinisoli</name>
    <dbReference type="NCBI Taxonomy" id="2589080"/>
    <lineage>
        <taxon>Bacteria</taxon>
        <taxon>Pseudomonadati</taxon>
        <taxon>Pseudomonadota</taxon>
        <taxon>Gammaproteobacteria</taxon>
        <taxon>Lysobacterales</taxon>
        <taxon>Rhodanobacteraceae</taxon>
        <taxon>Luteibacter</taxon>
    </lineage>
</organism>
<dbReference type="RefSeq" id="WP_139979747.1">
    <property type="nucleotide sequence ID" value="NZ_CP041046.1"/>
</dbReference>
<dbReference type="AlphaFoldDB" id="A0A4Y5YZE2"/>
<feature type="transmembrane region" description="Helical" evidence="1">
    <location>
        <begin position="12"/>
        <end position="31"/>
    </location>
</feature>
<feature type="transmembrane region" description="Helical" evidence="1">
    <location>
        <begin position="37"/>
        <end position="58"/>
    </location>
</feature>
<keyword evidence="1" id="KW-1133">Transmembrane helix</keyword>
<protein>
    <recommendedName>
        <fullName evidence="2">Bacterial Pleckstrin homology domain-containing protein</fullName>
    </recommendedName>
</protein>
<name>A0A4Y5YZE2_9GAMM</name>
<evidence type="ECO:0000313" key="4">
    <source>
        <dbReference type="Proteomes" id="UP000316093"/>
    </source>
</evidence>
<dbReference type="Proteomes" id="UP000316093">
    <property type="component" value="Chromosome"/>
</dbReference>
<gene>
    <name evidence="3" type="ORF">FIV34_03565</name>
</gene>
<proteinExistence type="predicted"/>
<evidence type="ECO:0000256" key="1">
    <source>
        <dbReference type="SAM" id="Phobius"/>
    </source>
</evidence>